<organism evidence="2 3">
    <name type="scientific">Pleurodeles waltl</name>
    <name type="common">Iberian ribbed newt</name>
    <dbReference type="NCBI Taxonomy" id="8319"/>
    <lineage>
        <taxon>Eukaryota</taxon>
        <taxon>Metazoa</taxon>
        <taxon>Chordata</taxon>
        <taxon>Craniata</taxon>
        <taxon>Vertebrata</taxon>
        <taxon>Euteleostomi</taxon>
        <taxon>Amphibia</taxon>
        <taxon>Batrachia</taxon>
        <taxon>Caudata</taxon>
        <taxon>Salamandroidea</taxon>
        <taxon>Salamandridae</taxon>
        <taxon>Pleurodelinae</taxon>
        <taxon>Pleurodeles</taxon>
    </lineage>
</organism>
<evidence type="ECO:0000256" key="1">
    <source>
        <dbReference type="SAM" id="MobiDB-lite"/>
    </source>
</evidence>
<protein>
    <submittedName>
        <fullName evidence="2">Uncharacterized protein</fullName>
    </submittedName>
</protein>
<keyword evidence="3" id="KW-1185">Reference proteome</keyword>
<sequence length="66" mass="7364">MLKSRHNSGELRRSRYPQEGFLTSKKVMEEGCEEMGPNPTTYLAQIPKSTLPAPDTSGTPAVEREK</sequence>
<dbReference type="Proteomes" id="UP001066276">
    <property type="component" value="Chromosome 1_2"/>
</dbReference>
<feature type="region of interest" description="Disordered" evidence="1">
    <location>
        <begin position="1"/>
        <end position="66"/>
    </location>
</feature>
<reference evidence="2" key="1">
    <citation type="journal article" date="2022" name="bioRxiv">
        <title>Sequencing and chromosome-scale assembly of the giantPleurodeles waltlgenome.</title>
        <authorList>
            <person name="Brown T."/>
            <person name="Elewa A."/>
            <person name="Iarovenko S."/>
            <person name="Subramanian E."/>
            <person name="Araus A.J."/>
            <person name="Petzold A."/>
            <person name="Susuki M."/>
            <person name="Suzuki K.-i.T."/>
            <person name="Hayashi T."/>
            <person name="Toyoda A."/>
            <person name="Oliveira C."/>
            <person name="Osipova E."/>
            <person name="Leigh N.D."/>
            <person name="Simon A."/>
            <person name="Yun M.H."/>
        </authorList>
    </citation>
    <scope>NUCLEOTIDE SEQUENCE</scope>
    <source>
        <strain evidence="2">20211129_DDA</strain>
        <tissue evidence="2">Liver</tissue>
    </source>
</reference>
<comment type="caution">
    <text evidence="2">The sequence shown here is derived from an EMBL/GenBank/DDBJ whole genome shotgun (WGS) entry which is preliminary data.</text>
</comment>
<name>A0AAV7W6H6_PLEWA</name>
<evidence type="ECO:0000313" key="2">
    <source>
        <dbReference type="EMBL" id="KAJ1209598.1"/>
    </source>
</evidence>
<proteinExistence type="predicted"/>
<dbReference type="AlphaFoldDB" id="A0AAV7W6H6"/>
<gene>
    <name evidence="2" type="ORF">NDU88_004972</name>
</gene>
<dbReference type="EMBL" id="JANPWB010000002">
    <property type="protein sequence ID" value="KAJ1209598.1"/>
    <property type="molecule type" value="Genomic_DNA"/>
</dbReference>
<accession>A0AAV7W6H6</accession>
<evidence type="ECO:0000313" key="3">
    <source>
        <dbReference type="Proteomes" id="UP001066276"/>
    </source>
</evidence>